<gene>
    <name evidence="1" type="ORF">JRO89_XS06G0153100</name>
</gene>
<protein>
    <submittedName>
        <fullName evidence="1">Uncharacterized protein</fullName>
    </submittedName>
</protein>
<evidence type="ECO:0000313" key="2">
    <source>
        <dbReference type="Proteomes" id="UP000827721"/>
    </source>
</evidence>
<dbReference type="EMBL" id="JAFEMO010000006">
    <property type="protein sequence ID" value="KAH7569383.1"/>
    <property type="molecule type" value="Genomic_DNA"/>
</dbReference>
<keyword evidence="2" id="KW-1185">Reference proteome</keyword>
<reference evidence="1 2" key="1">
    <citation type="submission" date="2021-02" db="EMBL/GenBank/DDBJ databases">
        <title>Plant Genome Project.</title>
        <authorList>
            <person name="Zhang R.-G."/>
        </authorList>
    </citation>
    <scope>NUCLEOTIDE SEQUENCE [LARGE SCALE GENOMIC DNA]</scope>
    <source>
        <tissue evidence="1">Leaves</tissue>
    </source>
</reference>
<accession>A0ABQ8HYC7</accession>
<proteinExistence type="predicted"/>
<name>A0ABQ8HYC7_9ROSI</name>
<organism evidence="1 2">
    <name type="scientific">Xanthoceras sorbifolium</name>
    <dbReference type="NCBI Taxonomy" id="99658"/>
    <lineage>
        <taxon>Eukaryota</taxon>
        <taxon>Viridiplantae</taxon>
        <taxon>Streptophyta</taxon>
        <taxon>Embryophyta</taxon>
        <taxon>Tracheophyta</taxon>
        <taxon>Spermatophyta</taxon>
        <taxon>Magnoliopsida</taxon>
        <taxon>eudicotyledons</taxon>
        <taxon>Gunneridae</taxon>
        <taxon>Pentapetalae</taxon>
        <taxon>rosids</taxon>
        <taxon>malvids</taxon>
        <taxon>Sapindales</taxon>
        <taxon>Sapindaceae</taxon>
        <taxon>Xanthoceroideae</taxon>
        <taxon>Xanthoceras</taxon>
    </lineage>
</organism>
<dbReference type="Proteomes" id="UP000827721">
    <property type="component" value="Unassembled WGS sequence"/>
</dbReference>
<evidence type="ECO:0000313" key="1">
    <source>
        <dbReference type="EMBL" id="KAH7569383.1"/>
    </source>
</evidence>
<comment type="caution">
    <text evidence="1">The sequence shown here is derived from an EMBL/GenBank/DDBJ whole genome shotgun (WGS) entry which is preliminary data.</text>
</comment>
<sequence length="98" mass="11156">MQTSISVVRSRLESKNGKCYGMCIQSYRVSLNETYLFLVAAFNGDILLSCCRLVSSPCGFRRFDLSEKKRVLVGDEMMERQPPLQRIWRASDLLQSGA</sequence>